<evidence type="ECO:0000256" key="1">
    <source>
        <dbReference type="ARBA" id="ARBA00006739"/>
    </source>
</evidence>
<dbReference type="InterPro" id="IPR055259">
    <property type="entry name" value="YkvP/CgeB_Glyco_trans-like"/>
</dbReference>
<dbReference type="PANTHER" id="PTHR22916">
    <property type="entry name" value="GLYCOSYLTRANSFERASE"/>
    <property type="match status" value="1"/>
</dbReference>
<feature type="domain" description="Spore protein YkvP/CgeB glycosyl transferase-like" evidence="5">
    <location>
        <begin position="262"/>
        <end position="374"/>
    </location>
</feature>
<dbReference type="Proteomes" id="UP001455384">
    <property type="component" value="Chromosome"/>
</dbReference>
<evidence type="ECO:0000256" key="2">
    <source>
        <dbReference type="ARBA" id="ARBA00022676"/>
    </source>
</evidence>
<keyword evidence="3 6" id="KW-0808">Transferase</keyword>
<dbReference type="EMBL" id="CP138333">
    <property type="protein sequence ID" value="WZX30213.2"/>
    <property type="molecule type" value="Genomic_DNA"/>
</dbReference>
<evidence type="ECO:0000256" key="3">
    <source>
        <dbReference type="ARBA" id="ARBA00022679"/>
    </source>
</evidence>
<dbReference type="Pfam" id="PF00535">
    <property type="entry name" value="Glycos_transf_2"/>
    <property type="match status" value="1"/>
</dbReference>
<protein>
    <submittedName>
        <fullName evidence="6">Glycosyltransferase</fullName>
        <ecNumber evidence="6">2.4.-.-</ecNumber>
    </submittedName>
</protein>
<keyword evidence="2 6" id="KW-0328">Glycosyltransferase</keyword>
<evidence type="ECO:0000313" key="7">
    <source>
        <dbReference type="Proteomes" id="UP001455384"/>
    </source>
</evidence>
<dbReference type="InterPro" id="IPR001173">
    <property type="entry name" value="Glyco_trans_2-like"/>
</dbReference>
<dbReference type="GO" id="GO:0016757">
    <property type="term" value="F:glycosyltransferase activity"/>
    <property type="evidence" value="ECO:0007669"/>
    <property type="project" value="UniProtKB-KW"/>
</dbReference>
<evidence type="ECO:0000259" key="5">
    <source>
        <dbReference type="Pfam" id="PF13524"/>
    </source>
</evidence>
<dbReference type="EC" id="2.4.-.-" evidence="6"/>
<dbReference type="PANTHER" id="PTHR22916:SF51">
    <property type="entry name" value="GLYCOSYLTRANSFERASE EPSH-RELATED"/>
    <property type="match status" value="1"/>
</dbReference>
<dbReference type="RefSeq" id="WP_373446113.1">
    <property type="nucleotide sequence ID" value="NZ_CP138333.2"/>
</dbReference>
<evidence type="ECO:0000259" key="4">
    <source>
        <dbReference type="Pfam" id="PF00535"/>
    </source>
</evidence>
<proteinExistence type="inferred from homology"/>
<gene>
    <name evidence="6" type="ORF">RQP18_03255</name>
</gene>
<organism evidence="6 7">
    <name type="scientific">Salinicoccus bachuensis</name>
    <dbReference type="NCBI Taxonomy" id="3136731"/>
    <lineage>
        <taxon>Bacteria</taxon>
        <taxon>Bacillati</taxon>
        <taxon>Bacillota</taxon>
        <taxon>Bacilli</taxon>
        <taxon>Bacillales</taxon>
        <taxon>Staphylococcaceae</taxon>
        <taxon>Salinicoccus</taxon>
    </lineage>
</organism>
<reference evidence="7" key="1">
    <citation type="submission" date="2023-10" db="EMBL/GenBank/DDBJ databases">
        <title>Genome analysis and identification of Salinococcus sp. Bachu38 nov., a PGPR from the rhizosphere of Tamarix.</title>
        <authorList>
            <person name="Liang Z."/>
            <person name="Zhang X."/>
            <person name="Jia J."/>
            <person name="Chen X."/>
            <person name="Wang Y."/>
            <person name="Wang Q."/>
            <person name="Wang R."/>
        </authorList>
    </citation>
    <scope>NUCLEOTIDE SEQUENCE [LARGE SCALE GENOMIC DNA]</scope>
    <source>
        <strain evidence="7">Bachu38</strain>
    </source>
</reference>
<comment type="similarity">
    <text evidence="1">Belongs to the glycosyltransferase 2 family.</text>
</comment>
<dbReference type="InterPro" id="IPR029044">
    <property type="entry name" value="Nucleotide-diphossugar_trans"/>
</dbReference>
<evidence type="ECO:0000313" key="6">
    <source>
        <dbReference type="EMBL" id="WZX30213.2"/>
    </source>
</evidence>
<keyword evidence="7" id="KW-1185">Reference proteome</keyword>
<dbReference type="Pfam" id="PF13524">
    <property type="entry name" value="Glyco_trans_1_2"/>
    <property type="match status" value="1"/>
</dbReference>
<sequence length="828" mass="95758">MLAEDKKLAIHILEKELSRSEATTVYSTEEKASVAGKPHFLDEIIDDLEKIEGKTASYLYRKFDVKVGIVCDEFIYHAYKDTCDLVYIDSSFNGMDKDLDALIVVSTWKGIDQSWKNVGNPKSTKRQELYKLMEQAGSMDIPVVFYSKEDPVNYDRYIDVAMKADVIFTSAVEMVTQYKKECENDRVYSIGFGINPFYHNPDGRHIDNNDEVIFAGSWNERYPERNEEISHIFDGVLEAGKDLTIIDRNLPMQNDRYHFPLKYGSHITHPVQHNNLMKVHKLFNWNININTIKYSETMFANRVYELQALGALMMTNYSSGINNEFPYINIVNDKSDINNILTRVSALDMEEIRMKAISTVMLNHTTFHRLKELLSPVGITLDMKNPRVLVLNRYGEEYRRMFDRQTFQKFDAVSELPEDVHEYDFIFEVHSGNYYEENFLESLVGTFSYKDVDFVTMDSDNTFRKTSRPVPGLTMYKAGAVKKEEAVGYSIPRVEVKSVAGKAAQNGTEKKLSVIIPIHNNGKYLEYKCFNSLKRQSMFNQMEIIFVDDGSTDVNTINTIERLRRRYPDIKYHRFEEGSGSASRPRNKGVDLVTTEYVTYLDPDNEAIGDGYSELLNELLKDPELDMSVGNIIREDSIKRVELKYSGAVYKFNNGSNIIDNPAQFLKDSALKTQSIQALIARTSIVRHNGLKMVEGAAGQDTIFFQELMLHSNKVKVIPTFIHIYYAFVSGSVTNTISKKFFDKYYTLEQYRIPFLKEHDLFETYVNERFDFYFRNWYLKRVPRLKAEERIPALKTLLHIYDLYVQEGVKGSAETREAIKSIQKEVAK</sequence>
<name>A0ABZ3CJK0_9STAP</name>
<accession>A0ABZ3CJK0</accession>
<feature type="domain" description="Glycosyltransferase 2-like" evidence="4">
    <location>
        <begin position="513"/>
        <end position="638"/>
    </location>
</feature>
<dbReference type="Gene3D" id="3.90.550.10">
    <property type="entry name" value="Spore Coat Polysaccharide Biosynthesis Protein SpsA, Chain A"/>
    <property type="match status" value="1"/>
</dbReference>
<dbReference type="CDD" id="cd00761">
    <property type="entry name" value="Glyco_tranf_GTA_type"/>
    <property type="match status" value="1"/>
</dbReference>
<dbReference type="SUPFAM" id="SSF53448">
    <property type="entry name" value="Nucleotide-diphospho-sugar transferases"/>
    <property type="match status" value="1"/>
</dbReference>